<feature type="domain" description="RRM" evidence="4">
    <location>
        <begin position="279"/>
        <end position="357"/>
    </location>
</feature>
<dbReference type="InterPro" id="IPR050502">
    <property type="entry name" value="Euk_RNA-bind_prot"/>
</dbReference>
<dbReference type="Gene3D" id="3.30.70.330">
    <property type="match status" value="3"/>
</dbReference>
<dbReference type="InterPro" id="IPR000504">
    <property type="entry name" value="RRM_dom"/>
</dbReference>
<gene>
    <name evidence="5" type="ORF">D9619_008068</name>
</gene>
<feature type="region of interest" description="Disordered" evidence="3">
    <location>
        <begin position="234"/>
        <end position="269"/>
    </location>
</feature>
<sequence length="486" mass="52844">MQSINNVKYKFGRGTPTNPMTLNENARPPVPATDAGTLFNFGVNTNTNNRPTNSVSVENIPQHVNRCEILALFSDIRSYQDIREESSSRLDITFTDRNAATKALCMNGYSIAGAQLSVSALTICPPVNHAIAKHGADDRRNLYVLGLPFALSKNEFATLFSQYGVVSHCVILATVDNSSRRRGFVVMSSHEEAKHAMTALTRTSIKGHSIDVSWAVVQRSQGFLDGGDRAMLLDSRSRMPSPTPAPLERQRLATSDSSDSSDSRDANPASLATTFVPTMSLLVTNLPTMLFSQVQDLHPLFLPFGQIEKLEIVQVSAVGTMSVFVQYASVAIAQEAKECLGGQVYGNCQIDARFVRSNTSAASDENTPLAGGPFSIADSSSYVHPGLPGPGTGLDNRALFYNTASPKPSPLFDYLSPTTMDVPRYGSLSNIHTRHSSLSAKPSSYSNVFDDANSFQLRTGGSSYGYSTDRQRQYVFSKPMHSNTFY</sequence>
<protein>
    <recommendedName>
        <fullName evidence="4">RRM domain-containing protein</fullName>
    </recommendedName>
</protein>
<dbReference type="AlphaFoldDB" id="A0A8H5AVB0"/>
<evidence type="ECO:0000259" key="4">
    <source>
        <dbReference type="PROSITE" id="PS50102"/>
    </source>
</evidence>
<dbReference type="PANTHER" id="PTHR48025:SF1">
    <property type="entry name" value="RRM DOMAIN-CONTAINING PROTEIN"/>
    <property type="match status" value="1"/>
</dbReference>
<feature type="region of interest" description="Disordered" evidence="3">
    <location>
        <begin position="1"/>
        <end position="28"/>
    </location>
</feature>
<dbReference type="CDD" id="cd00590">
    <property type="entry name" value="RRM_SF"/>
    <property type="match status" value="1"/>
</dbReference>
<dbReference type="Pfam" id="PF00076">
    <property type="entry name" value="RRM_1"/>
    <property type="match status" value="2"/>
</dbReference>
<feature type="domain" description="RRM" evidence="4">
    <location>
        <begin position="140"/>
        <end position="217"/>
    </location>
</feature>
<proteinExistence type="predicted"/>
<organism evidence="5 6">
    <name type="scientific">Psilocybe cf. subviscida</name>
    <dbReference type="NCBI Taxonomy" id="2480587"/>
    <lineage>
        <taxon>Eukaryota</taxon>
        <taxon>Fungi</taxon>
        <taxon>Dikarya</taxon>
        <taxon>Basidiomycota</taxon>
        <taxon>Agaricomycotina</taxon>
        <taxon>Agaricomycetes</taxon>
        <taxon>Agaricomycetidae</taxon>
        <taxon>Agaricales</taxon>
        <taxon>Agaricineae</taxon>
        <taxon>Strophariaceae</taxon>
        <taxon>Psilocybe</taxon>
    </lineage>
</organism>
<dbReference type="GO" id="GO:0005634">
    <property type="term" value="C:nucleus"/>
    <property type="evidence" value="ECO:0007669"/>
    <property type="project" value="TreeGrafter"/>
</dbReference>
<dbReference type="PROSITE" id="PS50102">
    <property type="entry name" value="RRM"/>
    <property type="match status" value="2"/>
</dbReference>
<keyword evidence="6" id="KW-1185">Reference proteome</keyword>
<feature type="compositionally biased region" description="Polar residues" evidence="3">
    <location>
        <begin position="15"/>
        <end position="24"/>
    </location>
</feature>
<evidence type="ECO:0000313" key="6">
    <source>
        <dbReference type="Proteomes" id="UP000567179"/>
    </source>
</evidence>
<dbReference type="PANTHER" id="PTHR48025">
    <property type="entry name" value="OS02G0815200 PROTEIN"/>
    <property type="match status" value="1"/>
</dbReference>
<accession>A0A8H5AVB0</accession>
<keyword evidence="1 2" id="KW-0694">RNA-binding</keyword>
<comment type="caution">
    <text evidence="5">The sequence shown here is derived from an EMBL/GenBank/DDBJ whole genome shotgun (WGS) entry which is preliminary data.</text>
</comment>
<evidence type="ECO:0000313" key="5">
    <source>
        <dbReference type="EMBL" id="KAF5310792.1"/>
    </source>
</evidence>
<dbReference type="OrthoDB" id="6159137at2759"/>
<dbReference type="InterPro" id="IPR012677">
    <property type="entry name" value="Nucleotide-bd_a/b_plait_sf"/>
</dbReference>
<reference evidence="5 6" key="1">
    <citation type="journal article" date="2020" name="ISME J.">
        <title>Uncovering the hidden diversity of litter-decomposition mechanisms in mushroom-forming fungi.</title>
        <authorList>
            <person name="Floudas D."/>
            <person name="Bentzer J."/>
            <person name="Ahren D."/>
            <person name="Johansson T."/>
            <person name="Persson P."/>
            <person name="Tunlid A."/>
        </authorList>
    </citation>
    <scope>NUCLEOTIDE SEQUENCE [LARGE SCALE GENOMIC DNA]</scope>
    <source>
        <strain evidence="5 6">CBS 101986</strain>
    </source>
</reference>
<dbReference type="Proteomes" id="UP000567179">
    <property type="component" value="Unassembled WGS sequence"/>
</dbReference>
<evidence type="ECO:0000256" key="2">
    <source>
        <dbReference type="PROSITE-ProRule" id="PRU00176"/>
    </source>
</evidence>
<dbReference type="GO" id="GO:0003729">
    <property type="term" value="F:mRNA binding"/>
    <property type="evidence" value="ECO:0007669"/>
    <property type="project" value="TreeGrafter"/>
</dbReference>
<dbReference type="InterPro" id="IPR035979">
    <property type="entry name" value="RBD_domain_sf"/>
</dbReference>
<evidence type="ECO:0000256" key="3">
    <source>
        <dbReference type="SAM" id="MobiDB-lite"/>
    </source>
</evidence>
<evidence type="ECO:0000256" key="1">
    <source>
        <dbReference type="ARBA" id="ARBA00022884"/>
    </source>
</evidence>
<dbReference type="EMBL" id="JAACJJ010000057">
    <property type="protein sequence ID" value="KAF5310792.1"/>
    <property type="molecule type" value="Genomic_DNA"/>
</dbReference>
<name>A0A8H5AVB0_9AGAR</name>
<dbReference type="SMART" id="SM00360">
    <property type="entry name" value="RRM"/>
    <property type="match status" value="3"/>
</dbReference>
<dbReference type="SUPFAM" id="SSF54928">
    <property type="entry name" value="RNA-binding domain, RBD"/>
    <property type="match status" value="2"/>
</dbReference>